<evidence type="ECO:0000313" key="2">
    <source>
        <dbReference type="RefSeq" id="XP_065666591.1"/>
    </source>
</evidence>
<dbReference type="CDD" id="cd02440">
    <property type="entry name" value="AdoMet_MTases"/>
    <property type="match status" value="1"/>
</dbReference>
<dbReference type="Proteomes" id="UP001652625">
    <property type="component" value="Chromosome 11"/>
</dbReference>
<dbReference type="GeneID" id="100211334"/>
<sequence>MPNEAQAMFLSIVNSLKDPLEKASFFNWLSEYLTNQNEISCNHKKIAKSGEVLLSCIKSAIKEKVPFDAIMDSEKIFFPTVGEDSHLHSKNSIHVDAFLYDDDDVEDLVEEGKLTRYFCKSCGSADVDKITFITHSTSKERLQYIFLDALPSLKGKTIIDIGSRLGSVLYGAYVYSEAESIIGIEMNSDLCKLQNEIITRFKLTNRIKIVEGNMIDKSDIIRSADVVVLNNVFEWFVSVEEQNELWRFLHKTLPKDCIIVATPELDKSLDLLSTGIVLDLWLKEIFVPKSDLEFVELSCIKFYSVL</sequence>
<keyword evidence="1" id="KW-1185">Reference proteome</keyword>
<dbReference type="InterPro" id="IPR029063">
    <property type="entry name" value="SAM-dependent_MTases_sf"/>
</dbReference>
<gene>
    <name evidence="2" type="primary">LOC100211334</name>
</gene>
<dbReference type="SUPFAM" id="SSF53335">
    <property type="entry name" value="S-adenosyl-L-methionine-dependent methyltransferases"/>
    <property type="match status" value="1"/>
</dbReference>
<dbReference type="RefSeq" id="XP_065666591.1">
    <property type="nucleotide sequence ID" value="XM_065810519.1"/>
</dbReference>
<dbReference type="InterPro" id="IPR026669">
    <property type="entry name" value="Arsenite_MeTrfase-like"/>
</dbReference>
<proteinExistence type="predicted"/>
<protein>
    <submittedName>
        <fullName evidence="2">Uncharacterized protein LOC100211334</fullName>
    </submittedName>
</protein>
<name>A0ABM4CXD3_HYDVU</name>
<dbReference type="PANTHER" id="PTHR43675">
    <property type="entry name" value="ARSENITE METHYLTRANSFERASE"/>
    <property type="match status" value="1"/>
</dbReference>
<dbReference type="PANTHER" id="PTHR43675:SF1">
    <property type="entry name" value="RIKEN CDNA 2700097O09 GENE"/>
    <property type="match status" value="1"/>
</dbReference>
<evidence type="ECO:0000313" key="1">
    <source>
        <dbReference type="Proteomes" id="UP001652625"/>
    </source>
</evidence>
<dbReference type="Gene3D" id="3.40.50.150">
    <property type="entry name" value="Vaccinia Virus protein VP39"/>
    <property type="match status" value="1"/>
</dbReference>
<reference evidence="2" key="1">
    <citation type="submission" date="2025-08" db="UniProtKB">
        <authorList>
            <consortium name="RefSeq"/>
        </authorList>
    </citation>
    <scope>IDENTIFICATION</scope>
</reference>
<organism evidence="1 2">
    <name type="scientific">Hydra vulgaris</name>
    <name type="common">Hydra</name>
    <name type="synonym">Hydra attenuata</name>
    <dbReference type="NCBI Taxonomy" id="6087"/>
    <lineage>
        <taxon>Eukaryota</taxon>
        <taxon>Metazoa</taxon>
        <taxon>Cnidaria</taxon>
        <taxon>Hydrozoa</taxon>
        <taxon>Hydroidolina</taxon>
        <taxon>Anthoathecata</taxon>
        <taxon>Aplanulata</taxon>
        <taxon>Hydridae</taxon>
        <taxon>Hydra</taxon>
    </lineage>
</organism>
<accession>A0ABM4CXD3</accession>